<dbReference type="EMBL" id="JAINDJ010000005">
    <property type="protein sequence ID" value="KAG9447012.1"/>
    <property type="molecule type" value="Genomic_DNA"/>
</dbReference>
<feature type="region of interest" description="Disordered" evidence="1">
    <location>
        <begin position="1"/>
        <end position="29"/>
    </location>
</feature>
<evidence type="ECO:0000313" key="3">
    <source>
        <dbReference type="Proteomes" id="UP000825729"/>
    </source>
</evidence>
<feature type="compositionally biased region" description="Low complexity" evidence="1">
    <location>
        <begin position="69"/>
        <end position="81"/>
    </location>
</feature>
<proteinExistence type="predicted"/>
<accession>A0AAV7EHG3</accession>
<feature type="region of interest" description="Disordered" evidence="1">
    <location>
        <begin position="69"/>
        <end position="111"/>
    </location>
</feature>
<dbReference type="Proteomes" id="UP000825729">
    <property type="component" value="Unassembled WGS sequence"/>
</dbReference>
<keyword evidence="3" id="KW-1185">Reference proteome</keyword>
<evidence type="ECO:0000313" key="2">
    <source>
        <dbReference type="EMBL" id="KAG9447012.1"/>
    </source>
</evidence>
<organism evidence="2 3">
    <name type="scientific">Aristolochia fimbriata</name>
    <name type="common">White veined hardy Dutchman's pipe vine</name>
    <dbReference type="NCBI Taxonomy" id="158543"/>
    <lineage>
        <taxon>Eukaryota</taxon>
        <taxon>Viridiplantae</taxon>
        <taxon>Streptophyta</taxon>
        <taxon>Embryophyta</taxon>
        <taxon>Tracheophyta</taxon>
        <taxon>Spermatophyta</taxon>
        <taxon>Magnoliopsida</taxon>
        <taxon>Magnoliidae</taxon>
        <taxon>Piperales</taxon>
        <taxon>Aristolochiaceae</taxon>
        <taxon>Aristolochia</taxon>
    </lineage>
</organism>
<dbReference type="AlphaFoldDB" id="A0AAV7EHG3"/>
<evidence type="ECO:0000256" key="1">
    <source>
        <dbReference type="SAM" id="MobiDB-lite"/>
    </source>
</evidence>
<name>A0AAV7EHG3_ARIFI</name>
<reference evidence="2 3" key="1">
    <citation type="submission" date="2021-07" db="EMBL/GenBank/DDBJ databases">
        <title>The Aristolochia fimbriata genome: insights into angiosperm evolution, floral development and chemical biosynthesis.</title>
        <authorList>
            <person name="Jiao Y."/>
        </authorList>
    </citation>
    <scope>NUCLEOTIDE SEQUENCE [LARGE SCALE GENOMIC DNA]</scope>
    <source>
        <strain evidence="2">IBCAS-2021</strain>
        <tissue evidence="2">Leaf</tissue>
    </source>
</reference>
<sequence>MPDIHQNLGSPHASPSHPPPPSSSPWLPLLQSRSTWVPSKFDTEITGNTNTTTTTTTINIAITGSTPLLLRSSSPRSAATLMRSTRDTASRPPQERLRGEEALGALQPPPRRVHELRGYVDRAGALRPLLGDRRRHGVSKKN</sequence>
<gene>
    <name evidence="2" type="ORF">H6P81_013140</name>
</gene>
<feature type="compositionally biased region" description="Basic and acidic residues" evidence="1">
    <location>
        <begin position="84"/>
        <end position="101"/>
    </location>
</feature>
<protein>
    <submittedName>
        <fullName evidence="2">Uncharacterized protein</fullName>
    </submittedName>
</protein>
<comment type="caution">
    <text evidence="2">The sequence shown here is derived from an EMBL/GenBank/DDBJ whole genome shotgun (WGS) entry which is preliminary data.</text>
</comment>